<dbReference type="Gene3D" id="1.25.40.20">
    <property type="entry name" value="Ankyrin repeat-containing domain"/>
    <property type="match status" value="1"/>
</dbReference>
<dbReference type="PANTHER" id="PTHR24159:SF5">
    <property type="entry name" value="ANK_REP_REGION DOMAIN-CONTAINING PROTEIN"/>
    <property type="match status" value="1"/>
</dbReference>
<sequence length="469" mass="55388">MSAKSSITAEYFLPEIIEKDPETFHKEIKFKFPIFSDEKTYSNEAISNLKEKRSKFFQWILNCGDYSDPSYREIETDPLRLSIKMDDIDRFQKIISNSNISLNMSVRESIAETFVSRFLDISLIKYAINYNSVKIIKFLVMNDVTFDEGIVSYSIFNGNYDLVHMIESKSRDEFEDYSLVNAIFFWKHKISHYIIRNYSNYSFLKERHIFDFNDDLKQKIFDVISATFRSCNFRFFKNTLLPFLRHNSRFVRENIFHIVTLSFKEMSCFFTKEFMKIPGIDVNYVDREEEDTFLTAAVHERNPNAVEYLLNNFPQIDVNSLALEKYSPLYYACGILCDMRTVKLLCNHPDIDISYHVRVSKFPVFHIGLARGNVVATKFLLDNYKDALSIGESFVLVLFCLQYRHLLTLKLYLNFLMEKVDIHDKNNSFDKILKRVRTNQGNGNNYYEELTHILDELGYDIDELDFQAD</sequence>
<dbReference type="SMART" id="SM00248">
    <property type="entry name" value="ANK"/>
    <property type="match status" value="4"/>
</dbReference>
<dbReference type="PANTHER" id="PTHR24159">
    <property type="match status" value="1"/>
</dbReference>
<proteinExistence type="predicted"/>
<keyword evidence="2" id="KW-1185">Reference proteome</keyword>
<dbReference type="EMBL" id="JAPFFF010000009">
    <property type="protein sequence ID" value="KAK8882877.1"/>
    <property type="molecule type" value="Genomic_DNA"/>
</dbReference>
<dbReference type="SUPFAM" id="SSF48403">
    <property type="entry name" value="Ankyrin repeat"/>
    <property type="match status" value="1"/>
</dbReference>
<dbReference type="InterPro" id="IPR002110">
    <property type="entry name" value="Ankyrin_rpt"/>
</dbReference>
<organism evidence="1 2">
    <name type="scientific">Tritrichomonas musculus</name>
    <dbReference type="NCBI Taxonomy" id="1915356"/>
    <lineage>
        <taxon>Eukaryota</taxon>
        <taxon>Metamonada</taxon>
        <taxon>Parabasalia</taxon>
        <taxon>Tritrichomonadida</taxon>
        <taxon>Tritrichomonadidae</taxon>
        <taxon>Tritrichomonas</taxon>
    </lineage>
</organism>
<evidence type="ECO:0000313" key="1">
    <source>
        <dbReference type="EMBL" id="KAK8882877.1"/>
    </source>
</evidence>
<evidence type="ECO:0008006" key="3">
    <source>
        <dbReference type="Google" id="ProtNLM"/>
    </source>
</evidence>
<protein>
    <recommendedName>
        <fullName evidence="3">DUF3447 domain-containing protein</fullName>
    </recommendedName>
</protein>
<evidence type="ECO:0000313" key="2">
    <source>
        <dbReference type="Proteomes" id="UP001470230"/>
    </source>
</evidence>
<accession>A0ABR2JVG3</accession>
<reference evidence="1 2" key="1">
    <citation type="submission" date="2024-04" db="EMBL/GenBank/DDBJ databases">
        <title>Tritrichomonas musculus Genome.</title>
        <authorList>
            <person name="Alves-Ferreira E."/>
            <person name="Grigg M."/>
            <person name="Lorenzi H."/>
            <person name="Galac M."/>
        </authorList>
    </citation>
    <scope>NUCLEOTIDE SEQUENCE [LARGE SCALE GENOMIC DNA]</scope>
    <source>
        <strain evidence="1 2">EAF2021</strain>
    </source>
</reference>
<dbReference type="InterPro" id="IPR036770">
    <property type="entry name" value="Ankyrin_rpt-contain_sf"/>
</dbReference>
<gene>
    <name evidence="1" type="ORF">M9Y10_045521</name>
</gene>
<name>A0ABR2JVG3_9EUKA</name>
<dbReference type="Proteomes" id="UP001470230">
    <property type="component" value="Unassembled WGS sequence"/>
</dbReference>
<comment type="caution">
    <text evidence="1">The sequence shown here is derived from an EMBL/GenBank/DDBJ whole genome shotgun (WGS) entry which is preliminary data.</text>
</comment>